<keyword evidence="2" id="KW-1185">Reference proteome</keyword>
<protein>
    <submittedName>
        <fullName evidence="1">Uncharacterized protein</fullName>
    </submittedName>
</protein>
<organism evidence="1 2">
    <name type="scientific">Flavobacterium frigidarium</name>
    <dbReference type="NCBI Taxonomy" id="99286"/>
    <lineage>
        <taxon>Bacteria</taxon>
        <taxon>Pseudomonadati</taxon>
        <taxon>Bacteroidota</taxon>
        <taxon>Flavobacteriia</taxon>
        <taxon>Flavobacteriales</taxon>
        <taxon>Flavobacteriaceae</taxon>
        <taxon>Flavobacterium</taxon>
    </lineage>
</organism>
<evidence type="ECO:0000313" key="2">
    <source>
        <dbReference type="Proteomes" id="UP001568894"/>
    </source>
</evidence>
<dbReference type="Proteomes" id="UP001568894">
    <property type="component" value="Unassembled WGS sequence"/>
</dbReference>
<reference evidence="1 2" key="1">
    <citation type="submission" date="2023-05" db="EMBL/GenBank/DDBJ databases">
        <title>Adaptations of aquatic viruses from atmosphere-close ecosystems of the Central Arctic Ocean.</title>
        <authorList>
            <person name="Rahlff J."/>
            <person name="Holmfeldt K."/>
        </authorList>
    </citation>
    <scope>NUCLEOTIDE SEQUENCE [LARGE SCALE GENOMIC DNA]</scope>
    <source>
        <strain evidence="1 2">Arc14</strain>
    </source>
</reference>
<name>A0ABV4KG53_9FLAO</name>
<gene>
    <name evidence="1" type="ORF">QO192_14660</name>
</gene>
<dbReference type="EMBL" id="JASMRN010000014">
    <property type="protein sequence ID" value="MEZ7516522.1"/>
    <property type="molecule type" value="Genomic_DNA"/>
</dbReference>
<dbReference type="RefSeq" id="WP_371571800.1">
    <property type="nucleotide sequence ID" value="NZ_JASMRN010000014.1"/>
</dbReference>
<comment type="caution">
    <text evidence="1">The sequence shown here is derived from an EMBL/GenBank/DDBJ whole genome shotgun (WGS) entry which is preliminary data.</text>
</comment>
<evidence type="ECO:0000313" key="1">
    <source>
        <dbReference type="EMBL" id="MEZ7516522.1"/>
    </source>
</evidence>
<accession>A0ABV4KG53</accession>
<sequence>MKAIEHTKHIAKNIIHLVYSTCTNDLIVYSKQASNIELFILAFFIECNRLFIADSIAMNTLQKYYFKRMQAYVTIKNNITDHKWFEIKNTTAELLFSNKILSGIYHKENSIN</sequence>
<proteinExistence type="predicted"/>